<organism evidence="3 4">
    <name type="scientific">Nitratireductor aquibiodomus</name>
    <dbReference type="NCBI Taxonomy" id="204799"/>
    <lineage>
        <taxon>Bacteria</taxon>
        <taxon>Pseudomonadati</taxon>
        <taxon>Pseudomonadota</taxon>
        <taxon>Alphaproteobacteria</taxon>
        <taxon>Hyphomicrobiales</taxon>
        <taxon>Phyllobacteriaceae</taxon>
        <taxon>Nitratireductor</taxon>
    </lineage>
</organism>
<accession>A0A1H4J166</accession>
<gene>
    <name evidence="3" type="ORF">SAMN05216452_0874</name>
</gene>
<dbReference type="SUPFAM" id="SSF46955">
    <property type="entry name" value="Putative DNA-binding domain"/>
    <property type="match status" value="1"/>
</dbReference>
<dbReference type="Gene3D" id="1.10.1660.10">
    <property type="match status" value="1"/>
</dbReference>
<dbReference type="PRINTS" id="PR00040">
    <property type="entry name" value="HTHMERR"/>
</dbReference>
<evidence type="ECO:0000256" key="1">
    <source>
        <dbReference type="ARBA" id="ARBA00023125"/>
    </source>
</evidence>
<dbReference type="InterPro" id="IPR047057">
    <property type="entry name" value="MerR_fam"/>
</dbReference>
<dbReference type="GO" id="GO:0003700">
    <property type="term" value="F:DNA-binding transcription factor activity"/>
    <property type="evidence" value="ECO:0007669"/>
    <property type="project" value="InterPro"/>
</dbReference>
<evidence type="ECO:0000313" key="3">
    <source>
        <dbReference type="EMBL" id="SEB39981.1"/>
    </source>
</evidence>
<evidence type="ECO:0000259" key="2">
    <source>
        <dbReference type="PROSITE" id="PS50937"/>
    </source>
</evidence>
<dbReference type="GO" id="GO:0003677">
    <property type="term" value="F:DNA binding"/>
    <property type="evidence" value="ECO:0007669"/>
    <property type="project" value="UniProtKB-KW"/>
</dbReference>
<dbReference type="PROSITE" id="PS00552">
    <property type="entry name" value="HTH_MERR_1"/>
    <property type="match status" value="1"/>
</dbReference>
<evidence type="ECO:0000313" key="4">
    <source>
        <dbReference type="Proteomes" id="UP000199064"/>
    </source>
</evidence>
<keyword evidence="4" id="KW-1185">Reference proteome</keyword>
<dbReference type="Proteomes" id="UP000199064">
    <property type="component" value="Unassembled WGS sequence"/>
</dbReference>
<dbReference type="PANTHER" id="PTHR30204">
    <property type="entry name" value="REDOX-CYCLING DRUG-SENSING TRANSCRIPTIONAL ACTIVATOR SOXR"/>
    <property type="match status" value="1"/>
</dbReference>
<reference evidence="4" key="1">
    <citation type="submission" date="2016-10" db="EMBL/GenBank/DDBJ databases">
        <authorList>
            <person name="Varghese N."/>
            <person name="Submissions S."/>
        </authorList>
    </citation>
    <scope>NUCLEOTIDE SEQUENCE [LARGE SCALE GENOMIC DNA]</scope>
    <source>
        <strain evidence="4">ES.061</strain>
    </source>
</reference>
<keyword evidence="1 3" id="KW-0238">DNA-binding</keyword>
<dbReference type="CDD" id="cd04785">
    <property type="entry name" value="HTH_CadR-PbrR-like"/>
    <property type="match status" value="1"/>
</dbReference>
<dbReference type="EMBL" id="FNSL01000001">
    <property type="protein sequence ID" value="SEB39981.1"/>
    <property type="molecule type" value="Genomic_DNA"/>
</dbReference>
<proteinExistence type="predicted"/>
<dbReference type="Pfam" id="PF13411">
    <property type="entry name" value="MerR_1"/>
    <property type="match status" value="1"/>
</dbReference>
<dbReference type="InterPro" id="IPR000551">
    <property type="entry name" value="MerR-type_HTH_dom"/>
</dbReference>
<dbReference type="PANTHER" id="PTHR30204:SF92">
    <property type="entry name" value="HTH-TYPE TRANSCRIPTIONAL REGULATOR ZNTR"/>
    <property type="match status" value="1"/>
</dbReference>
<dbReference type="PROSITE" id="PS50937">
    <property type="entry name" value="HTH_MERR_2"/>
    <property type="match status" value="1"/>
</dbReference>
<sequence length="137" mass="15581">MWSIGELSKRVGVKVPTIRYYEETGLIEPPERSSGNQRRYGRQAMERLAFIRHARDLGLGIDAIRSLIELSGHPEKPCEAADSIAREHLIEVRERIARLQRLEHELQRIVDSCDSGAVCDCHVLRALADHSLCESEH</sequence>
<feature type="domain" description="HTH merR-type" evidence="2">
    <location>
        <begin position="1"/>
        <end position="70"/>
    </location>
</feature>
<protein>
    <submittedName>
        <fullName evidence="3">DNA-binding transcriptional regulator, MerR family</fullName>
    </submittedName>
</protein>
<dbReference type="AlphaFoldDB" id="A0A1H4J166"/>
<name>A0A1H4J166_9HYPH</name>
<dbReference type="RefSeq" id="WP_025030319.1">
    <property type="nucleotide sequence ID" value="NZ_FNSL01000001.1"/>
</dbReference>
<dbReference type="SMART" id="SM00422">
    <property type="entry name" value="HTH_MERR"/>
    <property type="match status" value="1"/>
</dbReference>
<dbReference type="InterPro" id="IPR009061">
    <property type="entry name" value="DNA-bd_dom_put_sf"/>
</dbReference>